<dbReference type="OrthoDB" id="25826at2759"/>
<keyword evidence="3" id="KW-0288">FMN</keyword>
<dbReference type="InterPro" id="IPR036736">
    <property type="entry name" value="ACP-like_sf"/>
</dbReference>
<dbReference type="CDD" id="cd02809">
    <property type="entry name" value="alpha_hydroxyacid_oxid_FMN"/>
    <property type="match status" value="1"/>
</dbReference>
<feature type="transmembrane region" description="Helical" evidence="6">
    <location>
        <begin position="1172"/>
        <end position="1191"/>
    </location>
</feature>
<feature type="transmembrane region" description="Helical" evidence="6">
    <location>
        <begin position="724"/>
        <end position="749"/>
    </location>
</feature>
<dbReference type="InterPro" id="IPR009081">
    <property type="entry name" value="PP-bd_ACP"/>
</dbReference>
<protein>
    <submittedName>
        <fullName evidence="10">Peroxisomal (S)-2-hydroxy-acid oxidase GLO5</fullName>
    </submittedName>
</protein>
<keyword evidence="2" id="KW-0285">Flavoprotein</keyword>
<evidence type="ECO:0000256" key="4">
    <source>
        <dbReference type="ARBA" id="ARBA00023002"/>
    </source>
</evidence>
<dbReference type="EMBL" id="CAMXCT020001591">
    <property type="protein sequence ID" value="CAL1144808.1"/>
    <property type="molecule type" value="Genomic_DNA"/>
</dbReference>
<dbReference type="CDD" id="cd04433">
    <property type="entry name" value="AFD_class_I"/>
    <property type="match status" value="1"/>
</dbReference>
<reference evidence="9" key="1">
    <citation type="submission" date="2022-10" db="EMBL/GenBank/DDBJ databases">
        <authorList>
            <person name="Chen Y."/>
            <person name="Dougan E. K."/>
            <person name="Chan C."/>
            <person name="Rhodes N."/>
            <person name="Thang M."/>
        </authorList>
    </citation>
    <scope>NUCLEOTIDE SEQUENCE</scope>
</reference>
<dbReference type="SUPFAM" id="SSF47336">
    <property type="entry name" value="ACP-like"/>
    <property type="match status" value="1"/>
</dbReference>
<dbReference type="SUPFAM" id="SSF51161">
    <property type="entry name" value="Trimeric LpxA-like enzymes"/>
    <property type="match status" value="2"/>
</dbReference>
<evidence type="ECO:0000256" key="2">
    <source>
        <dbReference type="ARBA" id="ARBA00022630"/>
    </source>
</evidence>
<dbReference type="Pfam" id="PF00550">
    <property type="entry name" value="PP-binding"/>
    <property type="match status" value="1"/>
</dbReference>
<dbReference type="Gene3D" id="2.160.10.10">
    <property type="entry name" value="Hexapeptide repeat proteins"/>
    <property type="match status" value="2"/>
</dbReference>
<keyword evidence="6" id="KW-0812">Transmembrane</keyword>
<keyword evidence="4" id="KW-0560">Oxidoreductase</keyword>
<dbReference type="Gene3D" id="3.20.20.70">
    <property type="entry name" value="Aldolase class I"/>
    <property type="match status" value="1"/>
</dbReference>
<dbReference type="InterPro" id="IPR000262">
    <property type="entry name" value="FMN-dep_DH"/>
</dbReference>
<comment type="caution">
    <text evidence="9">The sequence shown here is derived from an EMBL/GenBank/DDBJ whole genome shotgun (WGS) entry which is preliminary data.</text>
</comment>
<evidence type="ECO:0000256" key="3">
    <source>
        <dbReference type="ARBA" id="ARBA00022643"/>
    </source>
</evidence>
<feature type="transmembrane region" description="Helical" evidence="6">
    <location>
        <begin position="1221"/>
        <end position="1240"/>
    </location>
</feature>
<dbReference type="PANTHER" id="PTHR10578:SF107">
    <property type="entry name" value="2-HYDROXYACID OXIDASE 1"/>
    <property type="match status" value="1"/>
</dbReference>
<dbReference type="Gene3D" id="3.30.300.30">
    <property type="match status" value="1"/>
</dbReference>
<feature type="domain" description="Carrier" evidence="7">
    <location>
        <begin position="569"/>
        <end position="647"/>
    </location>
</feature>
<dbReference type="EMBL" id="CAMXCT010001591">
    <property type="protein sequence ID" value="CAI3991433.1"/>
    <property type="molecule type" value="Genomic_DNA"/>
</dbReference>
<accession>A0A9P1CIR9</accession>
<dbReference type="Pfam" id="PF13193">
    <property type="entry name" value="AMP-binding_C"/>
    <property type="match status" value="1"/>
</dbReference>
<evidence type="ECO:0000256" key="6">
    <source>
        <dbReference type="SAM" id="Phobius"/>
    </source>
</evidence>
<dbReference type="InterPro" id="IPR011004">
    <property type="entry name" value="Trimer_LpxA-like_sf"/>
</dbReference>
<reference evidence="10 11" key="2">
    <citation type="submission" date="2024-05" db="EMBL/GenBank/DDBJ databases">
        <authorList>
            <person name="Chen Y."/>
            <person name="Shah S."/>
            <person name="Dougan E. K."/>
            <person name="Thang M."/>
            <person name="Chan C."/>
        </authorList>
    </citation>
    <scope>NUCLEOTIDE SEQUENCE [LARGE SCALE GENOMIC DNA]</scope>
</reference>
<dbReference type="Proteomes" id="UP001152797">
    <property type="component" value="Unassembled WGS sequence"/>
</dbReference>
<dbReference type="PROSITE" id="PS50075">
    <property type="entry name" value="CARRIER"/>
    <property type="match status" value="1"/>
</dbReference>
<evidence type="ECO:0000256" key="1">
    <source>
        <dbReference type="ARBA" id="ARBA00001917"/>
    </source>
</evidence>
<dbReference type="FunFam" id="3.20.20.70:FF:000056">
    <property type="entry name" value="hydroxyacid oxidase 2"/>
    <property type="match status" value="1"/>
</dbReference>
<dbReference type="PANTHER" id="PTHR10578">
    <property type="entry name" value="S -2-HYDROXY-ACID OXIDASE-RELATED"/>
    <property type="match status" value="1"/>
</dbReference>
<dbReference type="SUPFAM" id="SSF56801">
    <property type="entry name" value="Acetyl-CoA synthetase-like"/>
    <property type="match status" value="1"/>
</dbReference>
<dbReference type="InterPro" id="IPR000873">
    <property type="entry name" value="AMP-dep_synth/lig_dom"/>
</dbReference>
<dbReference type="PROSITE" id="PS51349">
    <property type="entry name" value="FMN_HYDROXY_ACID_DH_2"/>
    <property type="match status" value="1"/>
</dbReference>
<evidence type="ECO:0000256" key="5">
    <source>
        <dbReference type="ARBA" id="ARBA00024042"/>
    </source>
</evidence>
<dbReference type="EMBL" id="CAMXCT030001591">
    <property type="protein sequence ID" value="CAL4778745.1"/>
    <property type="molecule type" value="Genomic_DNA"/>
</dbReference>
<feature type="transmembrane region" description="Helical" evidence="6">
    <location>
        <begin position="769"/>
        <end position="789"/>
    </location>
</feature>
<comment type="similarity">
    <text evidence="5">Belongs to the FMN-dependent alpha-hydroxy acid dehydrogenase family.</text>
</comment>
<feature type="transmembrane region" description="Helical" evidence="6">
    <location>
        <begin position="916"/>
        <end position="939"/>
    </location>
</feature>
<evidence type="ECO:0000313" key="11">
    <source>
        <dbReference type="Proteomes" id="UP001152797"/>
    </source>
</evidence>
<comment type="cofactor">
    <cofactor evidence="1">
        <name>FMN</name>
        <dbReference type="ChEBI" id="CHEBI:58210"/>
    </cofactor>
</comment>
<dbReference type="GO" id="GO:0010181">
    <property type="term" value="F:FMN binding"/>
    <property type="evidence" value="ECO:0007669"/>
    <property type="project" value="InterPro"/>
</dbReference>
<feature type="transmembrane region" description="Helical" evidence="6">
    <location>
        <begin position="1252"/>
        <end position="1270"/>
    </location>
</feature>
<keyword evidence="11" id="KW-1185">Reference proteome</keyword>
<feature type="transmembrane region" description="Helical" evidence="6">
    <location>
        <begin position="976"/>
        <end position="1001"/>
    </location>
</feature>
<dbReference type="InterPro" id="IPR025110">
    <property type="entry name" value="AMP-bd_C"/>
</dbReference>
<sequence length="1832" mass="203238">MKYLFGNACDGECAPNVVSTSTTIIDRNMPDLWQLIVTNCSGKYAGNVAYTEAIHGDIVSVTYGQVLKKVERLSASILNILEAQRTNGGHHSFSVLLPNCTSHVDLFFAAAATRAKIVCLNHRLMTEELQLLFERGHSPLLFASEDFAQFLSEVSWASAKVRVIAWVHDIPDDFNEPLVESLSMLSLYETNESFQAPPVQEDTWLQGFFTSGSTGAPKSVSHTHKNVYHHTLSTMQALGINENEGDCWGHFGPLFHCGTPAFIWISAMVGARQVFHENQFQFIEVANMMQDDQVTMVKLMPTILKYLLSAEKTRSMKFHKLKWVLTGGMKPTLDVIEKTKEAFGCQFIQGYGMTEATVHCAFKNESLEPEEDGMTVLPGLDLRILNESDGEVPSGTVGEICIRGPTFFAGYDNAPDMNLEAFTKDGYFRSGDLGYKNKQKQLYISGRSKDMIIVGGENVFAMEVEQVITRLPGIFRCAVFGGPDEALGEVVHCAVMLAEDGVLHPLHDDEVEERIHRKCAESLAAFKVPVAVHIWRHESFPMTGSGKMLKHEIRAKSLETGQAHTKTHKHFATKEAAVVGAVASVLGRAITQEDFHTPFMDLHMASMEFTRVINLLGGMLRGGELSPTLLFENDTLDELIKHILEREDLVLVAHSDEIVENKSLEEVANIDSLPVNRWSQLSPLCLVLQLVLLLVRPIVLMIPVMFAAWAGWIWYANHFWCKDCYWTLIFVPFLWPLSIIVLMIVVVILKWLLIGCCTPSHIPLWSPRYHLWLCMYNLFQSIDPFLAMFRGTPILNFFYNRCGAHITYSTELHTSNLTDPDLIRIHGDCVIDRACNIQPSLITAKKNGYVILAKIRINKECFVGYGVTIEPHVTLERGSYVRPLRCVSVANSMTASDAWTKRVQLAPWLSAIRAIFLFYLAGLMVGVSVAVGAIIMYYIPSQGSHIIPLMLPAVLTEGATGVPIPARTAEDTELDFVWWTTLPLVVFLLIPHTYFLCVVLAKHLIVGYAHSGQEKRSRTWKSWLYVVLIDCPLFRIATQYTVMSHVTKWQFRLLGCKIGDRAYFCAPFIRDPELVEIGNNVIVAGNVALLTSTLDHALCNPIILKNESIVANTVVLQTGCEVREASIIGDGVCVPANKVITENMVAVRDNSDAMPYIMMKRSSVFQPPQVTLWTYVGFQVLLVWMQLLMTVGAHIPGYLLAGLIVSKSQLILPQATGSWPFMPLVLLTVMTSKILLIPILKWAIACRFHTREIHLFGLRYVVWIAFEAVLFDADHLFLQTLCGTTFLSAWYWLMGAHISRNVCLMGSSVGCEYDLKHLAKGVVLNHASLLFSHSVERGTLIFRHTHLESASELGVNCVAEAGARLMKEGQLLSGQVAHAAAEKVNETGKPTFHRTHSETFKPSAGLGEVSSSLQRGYHEIRNQRAFARTMDIARDFSKNATESQAASRMMSDKVTGPASKSGRLLEKCMNLDDFERVAREVMESGGFGYYLGGATDEWTLKENRVAFEKYRIIPRVMLNVSAVNMRCTFFGINLRFPVMIAPSAMHGQAHSDAEKATARAAVRAGSAFTLSSLGTMSMEDVAGAVPTDTDGMPKGLIFQLYVFKRRDITEAIVRKAERLGYKALCLTVDAPVTGRRERDLRSGFAVSDGMGQLPNIQMLGDVVNQQLVEFEAQKDLTLDWSIITWLKTICNLPIIAKGILHPLDARCAIDVGAAAIVVSNHGGRQLDSTPATIDVLPAIAEEVAGEIPIFLDGGIRRGTDVFKALGLGASAVMLARPAVFALAVGGEHGVSRMLRMLHDELECTFRLAGCTKLQEVPSRIISSNPALKETRI</sequence>
<dbReference type="InterPro" id="IPR045851">
    <property type="entry name" value="AMP-bd_C_sf"/>
</dbReference>
<keyword evidence="6" id="KW-1133">Transmembrane helix</keyword>
<keyword evidence="6" id="KW-0472">Membrane</keyword>
<dbReference type="Gene3D" id="1.10.1200.10">
    <property type="entry name" value="ACP-like"/>
    <property type="match status" value="1"/>
</dbReference>
<evidence type="ECO:0000313" key="10">
    <source>
        <dbReference type="EMBL" id="CAL4778745.1"/>
    </source>
</evidence>
<dbReference type="Pfam" id="PF01070">
    <property type="entry name" value="FMN_dh"/>
    <property type="match status" value="1"/>
</dbReference>
<dbReference type="InterPro" id="IPR008259">
    <property type="entry name" value="FMN_hydac_DH_AS"/>
</dbReference>
<evidence type="ECO:0000259" key="7">
    <source>
        <dbReference type="PROSITE" id="PS50075"/>
    </source>
</evidence>
<feature type="domain" description="FMN hydroxy acid dehydrogenase" evidence="8">
    <location>
        <begin position="1463"/>
        <end position="1826"/>
    </location>
</feature>
<dbReference type="InterPro" id="IPR012133">
    <property type="entry name" value="Alpha-hydoxy_acid_DH_FMN"/>
</dbReference>
<dbReference type="GO" id="GO:0005737">
    <property type="term" value="C:cytoplasm"/>
    <property type="evidence" value="ECO:0007669"/>
    <property type="project" value="UniProtKB-ARBA"/>
</dbReference>
<dbReference type="GO" id="GO:0016491">
    <property type="term" value="F:oxidoreductase activity"/>
    <property type="evidence" value="ECO:0007669"/>
    <property type="project" value="UniProtKB-KW"/>
</dbReference>
<name>A0A9P1CIR9_9DINO</name>
<organism evidence="9">
    <name type="scientific">Cladocopium goreaui</name>
    <dbReference type="NCBI Taxonomy" id="2562237"/>
    <lineage>
        <taxon>Eukaryota</taxon>
        <taxon>Sar</taxon>
        <taxon>Alveolata</taxon>
        <taxon>Dinophyceae</taxon>
        <taxon>Suessiales</taxon>
        <taxon>Symbiodiniaceae</taxon>
        <taxon>Cladocopium</taxon>
    </lineage>
</organism>
<dbReference type="InterPro" id="IPR042099">
    <property type="entry name" value="ANL_N_sf"/>
</dbReference>
<dbReference type="SUPFAM" id="SSF51395">
    <property type="entry name" value="FMN-linked oxidoreductases"/>
    <property type="match status" value="1"/>
</dbReference>
<gene>
    <name evidence="9" type="ORF">C1SCF055_LOCUS18343</name>
</gene>
<evidence type="ECO:0000313" key="9">
    <source>
        <dbReference type="EMBL" id="CAI3991433.1"/>
    </source>
</evidence>
<dbReference type="Pfam" id="PF00501">
    <property type="entry name" value="AMP-binding"/>
    <property type="match status" value="1"/>
</dbReference>
<proteinExistence type="inferred from homology"/>
<dbReference type="PROSITE" id="PS00557">
    <property type="entry name" value="FMN_HYDROXY_ACID_DH_1"/>
    <property type="match status" value="1"/>
</dbReference>
<dbReference type="InterPro" id="IPR013785">
    <property type="entry name" value="Aldolase_TIM"/>
</dbReference>
<dbReference type="Gene3D" id="3.40.50.12780">
    <property type="entry name" value="N-terminal domain of ligase-like"/>
    <property type="match status" value="1"/>
</dbReference>
<feature type="transmembrane region" description="Helical" evidence="6">
    <location>
        <begin position="686"/>
        <end position="712"/>
    </location>
</feature>
<evidence type="ECO:0000259" key="8">
    <source>
        <dbReference type="PROSITE" id="PS51349"/>
    </source>
</evidence>
<dbReference type="InterPro" id="IPR037396">
    <property type="entry name" value="FMN_HAD"/>
</dbReference>